<gene>
    <name evidence="7" type="ORF">SAMN06295960_1451</name>
</gene>
<dbReference type="AlphaFoldDB" id="A0A1X7JCY1"/>
<evidence type="ECO:0000256" key="4">
    <source>
        <dbReference type="ARBA" id="ARBA00022833"/>
    </source>
</evidence>
<name>A0A1X7JCY1_9BACL</name>
<evidence type="ECO:0000256" key="2">
    <source>
        <dbReference type="ARBA" id="ARBA00012925"/>
    </source>
</evidence>
<evidence type="ECO:0000256" key="1">
    <source>
        <dbReference type="ARBA" id="ARBA00006217"/>
    </source>
</evidence>
<proteinExistence type="inferred from homology"/>
<dbReference type="InterPro" id="IPR036874">
    <property type="entry name" value="Carbonic_anhydrase_sf"/>
</dbReference>
<feature type="binding site" evidence="6">
    <location>
        <position position="38"/>
    </location>
    <ligand>
        <name>Zn(2+)</name>
        <dbReference type="ChEBI" id="CHEBI:29105"/>
    </ligand>
</feature>
<comment type="similarity">
    <text evidence="1">Belongs to the beta-class carbonic anhydrase family.</text>
</comment>
<dbReference type="Gene3D" id="3.40.1050.10">
    <property type="entry name" value="Carbonic anhydrase"/>
    <property type="match status" value="1"/>
</dbReference>
<dbReference type="PANTHER" id="PTHR43175:SF3">
    <property type="entry name" value="CARBON DISULFIDE HYDROLASE"/>
    <property type="match status" value="1"/>
</dbReference>
<feature type="binding site" evidence="6">
    <location>
        <position position="40"/>
    </location>
    <ligand>
        <name>Zn(2+)</name>
        <dbReference type="ChEBI" id="CHEBI:29105"/>
    </ligand>
</feature>
<evidence type="ECO:0000256" key="5">
    <source>
        <dbReference type="ARBA" id="ARBA00048348"/>
    </source>
</evidence>
<dbReference type="RefSeq" id="WP_085493591.1">
    <property type="nucleotide sequence ID" value="NZ_FXAZ01000001.1"/>
</dbReference>
<dbReference type="InterPro" id="IPR001765">
    <property type="entry name" value="Carbonic_anhydrase"/>
</dbReference>
<dbReference type="SMART" id="SM00947">
    <property type="entry name" value="Pro_CA"/>
    <property type="match status" value="1"/>
</dbReference>
<evidence type="ECO:0000256" key="3">
    <source>
        <dbReference type="ARBA" id="ARBA00022723"/>
    </source>
</evidence>
<keyword evidence="4 6" id="KW-0862">Zinc</keyword>
<keyword evidence="3 6" id="KW-0479">Metal-binding</keyword>
<keyword evidence="8" id="KW-1185">Reference proteome</keyword>
<accession>A0A1X7JCY1</accession>
<comment type="cofactor">
    <cofactor evidence="6">
        <name>Zn(2+)</name>
        <dbReference type="ChEBI" id="CHEBI:29105"/>
    </cofactor>
    <text evidence="6">Binds 1 zinc ion per subunit.</text>
</comment>
<dbReference type="OrthoDB" id="9792260at2"/>
<feature type="binding site" evidence="6">
    <location>
        <position position="99"/>
    </location>
    <ligand>
        <name>Zn(2+)</name>
        <dbReference type="ChEBI" id="CHEBI:29105"/>
    </ligand>
</feature>
<protein>
    <recommendedName>
        <fullName evidence="2">carbonic anhydrase</fullName>
        <ecNumber evidence="2">4.2.1.1</ecNumber>
    </recommendedName>
</protein>
<feature type="binding site" evidence="6">
    <location>
        <position position="96"/>
    </location>
    <ligand>
        <name>Zn(2+)</name>
        <dbReference type="ChEBI" id="CHEBI:29105"/>
    </ligand>
</feature>
<dbReference type="CDD" id="cd03379">
    <property type="entry name" value="beta_CA_cladeD"/>
    <property type="match status" value="1"/>
</dbReference>
<evidence type="ECO:0000313" key="7">
    <source>
        <dbReference type="EMBL" id="SMG25757.1"/>
    </source>
</evidence>
<organism evidence="7 8">
    <name type="scientific">Paenibacillus aquistagni</name>
    <dbReference type="NCBI Taxonomy" id="1852522"/>
    <lineage>
        <taxon>Bacteria</taxon>
        <taxon>Bacillati</taxon>
        <taxon>Bacillota</taxon>
        <taxon>Bacilli</taxon>
        <taxon>Bacillales</taxon>
        <taxon>Paenibacillaceae</taxon>
        <taxon>Paenibacillus</taxon>
    </lineage>
</organism>
<reference evidence="7 8" key="1">
    <citation type="submission" date="2017-04" db="EMBL/GenBank/DDBJ databases">
        <authorList>
            <person name="Afonso C.L."/>
            <person name="Miller P.J."/>
            <person name="Scott M.A."/>
            <person name="Spackman E."/>
            <person name="Goraichik I."/>
            <person name="Dimitrov K.M."/>
            <person name="Suarez D.L."/>
            <person name="Swayne D.E."/>
        </authorList>
    </citation>
    <scope>NUCLEOTIDE SEQUENCE [LARGE SCALE GENOMIC DNA]</scope>
    <source>
        <strain evidence="7 8">11</strain>
    </source>
</reference>
<dbReference type="Pfam" id="PF00484">
    <property type="entry name" value="Pro_CA"/>
    <property type="match status" value="1"/>
</dbReference>
<comment type="catalytic activity">
    <reaction evidence="5">
        <text>hydrogencarbonate + H(+) = CO2 + H2O</text>
        <dbReference type="Rhea" id="RHEA:10748"/>
        <dbReference type="ChEBI" id="CHEBI:15377"/>
        <dbReference type="ChEBI" id="CHEBI:15378"/>
        <dbReference type="ChEBI" id="CHEBI:16526"/>
        <dbReference type="ChEBI" id="CHEBI:17544"/>
        <dbReference type="EC" id="4.2.1.1"/>
    </reaction>
</comment>
<dbReference type="GO" id="GO:0004089">
    <property type="term" value="F:carbonate dehydratase activity"/>
    <property type="evidence" value="ECO:0007669"/>
    <property type="project" value="UniProtKB-EC"/>
</dbReference>
<dbReference type="EC" id="4.2.1.1" evidence="2"/>
<evidence type="ECO:0000313" key="8">
    <source>
        <dbReference type="Proteomes" id="UP000193834"/>
    </source>
</evidence>
<sequence>MSKMSDILTYNEQFVSQKEYEQYLTDKYPEKKMVIITCMDTRLVELLPKAMNLRNGDAKIIKNAGAIISQPFGSVVRSVLVALYELEADEVMVVGHYGCGMTGLNSEHIVEKARKRGVDDVVLDTLTNSGIKLHHWLRGFDNVHEGVLNSVRTLRKHPLLPNDVPVHGLLINPETGAIEWIADGYRYLEDQTQATHSTDDKEHNPSMTR</sequence>
<dbReference type="Proteomes" id="UP000193834">
    <property type="component" value="Unassembled WGS sequence"/>
</dbReference>
<dbReference type="PANTHER" id="PTHR43175">
    <property type="entry name" value="CARBONIC ANHYDRASE"/>
    <property type="match status" value="1"/>
</dbReference>
<evidence type="ECO:0000256" key="6">
    <source>
        <dbReference type="PIRSR" id="PIRSR601765-1"/>
    </source>
</evidence>
<dbReference type="SUPFAM" id="SSF53056">
    <property type="entry name" value="beta-carbonic anhydrase, cab"/>
    <property type="match status" value="1"/>
</dbReference>
<dbReference type="GO" id="GO:0008270">
    <property type="term" value="F:zinc ion binding"/>
    <property type="evidence" value="ECO:0007669"/>
    <property type="project" value="InterPro"/>
</dbReference>
<dbReference type="EMBL" id="FXAZ01000001">
    <property type="protein sequence ID" value="SMG25757.1"/>
    <property type="molecule type" value="Genomic_DNA"/>
</dbReference>
<dbReference type="STRING" id="1852522.SAMN06295960_1451"/>